<dbReference type="Gene3D" id="6.20.130.10">
    <property type="match status" value="1"/>
</dbReference>
<evidence type="ECO:0000313" key="3">
    <source>
        <dbReference type="Proteomes" id="UP000562929"/>
    </source>
</evidence>
<dbReference type="GO" id="GO:0032543">
    <property type="term" value="P:mitochondrial translation"/>
    <property type="evidence" value="ECO:0007669"/>
    <property type="project" value="InterPro"/>
</dbReference>
<dbReference type="GO" id="GO:0003735">
    <property type="term" value="F:structural constituent of ribosome"/>
    <property type="evidence" value="ECO:0007669"/>
    <property type="project" value="InterPro"/>
</dbReference>
<feature type="compositionally biased region" description="Polar residues" evidence="1">
    <location>
        <begin position="1"/>
        <end position="20"/>
    </location>
</feature>
<dbReference type="PANTHER" id="PTHR28174">
    <property type="entry name" value="54S RIBOSOMAL PROTEIN L36, MITOCHONDRIAL"/>
    <property type="match status" value="1"/>
</dbReference>
<dbReference type="AlphaFoldDB" id="A0A8H4VF73"/>
<keyword evidence="2" id="KW-0687">Ribonucleoprotein</keyword>
<gene>
    <name evidence="2" type="ORF">GQ602_002211</name>
</gene>
<accession>A0A8H4VF73</accession>
<name>A0A8H4VF73_9HYPO</name>
<feature type="region of interest" description="Disordered" evidence="1">
    <location>
        <begin position="90"/>
        <end position="116"/>
    </location>
</feature>
<evidence type="ECO:0000313" key="2">
    <source>
        <dbReference type="EMBL" id="KAF4591912.1"/>
    </source>
</evidence>
<proteinExistence type="predicted"/>
<sequence length="116" mass="12895">MQLVQLSDGSSYTVRTTSPNPLYRPAKDTRNTRLWQPSDEALSNSEDDEAGSLALFRQRYGRSFDAVSKKSGKSDGRMDADNFTELLQSYAPVGETTKPKVRAKPPPSTKPSKKKK</sequence>
<dbReference type="PANTHER" id="PTHR28174:SF1">
    <property type="entry name" value="LARGE RIBOSOMAL SUBUNIT PROTEIN BL31M"/>
    <property type="match status" value="1"/>
</dbReference>
<keyword evidence="2" id="KW-0689">Ribosomal protein</keyword>
<comment type="caution">
    <text evidence="2">The sequence shown here is derived from an EMBL/GenBank/DDBJ whole genome shotgun (WGS) entry which is preliminary data.</text>
</comment>
<dbReference type="OrthoDB" id="5587740at2759"/>
<feature type="region of interest" description="Disordered" evidence="1">
    <location>
        <begin position="1"/>
        <end position="50"/>
    </location>
</feature>
<evidence type="ECO:0000256" key="1">
    <source>
        <dbReference type="SAM" id="MobiDB-lite"/>
    </source>
</evidence>
<protein>
    <submittedName>
        <fullName evidence="2">Ribosomal protein YmL36, mitochondrial</fullName>
    </submittedName>
</protein>
<organism evidence="2 3">
    <name type="scientific">Ophiocordyceps camponoti-floridani</name>
    <dbReference type="NCBI Taxonomy" id="2030778"/>
    <lineage>
        <taxon>Eukaryota</taxon>
        <taxon>Fungi</taxon>
        <taxon>Dikarya</taxon>
        <taxon>Ascomycota</taxon>
        <taxon>Pezizomycotina</taxon>
        <taxon>Sordariomycetes</taxon>
        <taxon>Hypocreomycetidae</taxon>
        <taxon>Hypocreales</taxon>
        <taxon>Ophiocordycipitaceae</taxon>
        <taxon>Ophiocordyceps</taxon>
    </lineage>
</organism>
<dbReference type="GO" id="GO:0005762">
    <property type="term" value="C:mitochondrial large ribosomal subunit"/>
    <property type="evidence" value="ECO:0007669"/>
    <property type="project" value="InterPro"/>
</dbReference>
<keyword evidence="3" id="KW-1185">Reference proteome</keyword>
<dbReference type="InterPro" id="IPR034600">
    <property type="entry name" value="Ribosomal_bL31m"/>
</dbReference>
<reference evidence="2 3" key="1">
    <citation type="journal article" date="2020" name="G3 (Bethesda)">
        <title>Genetic Underpinnings of Host Manipulation by Ophiocordyceps as Revealed by Comparative Transcriptomics.</title>
        <authorList>
            <person name="Will I."/>
            <person name="Das B."/>
            <person name="Trinh T."/>
            <person name="Brachmann A."/>
            <person name="Ohm R.A."/>
            <person name="de Bekker C."/>
        </authorList>
    </citation>
    <scope>NUCLEOTIDE SEQUENCE [LARGE SCALE GENOMIC DNA]</scope>
    <source>
        <strain evidence="2 3">EC05</strain>
    </source>
</reference>
<dbReference type="Proteomes" id="UP000562929">
    <property type="component" value="Unassembled WGS sequence"/>
</dbReference>
<dbReference type="EMBL" id="JAACLJ010000002">
    <property type="protein sequence ID" value="KAF4591912.1"/>
    <property type="molecule type" value="Genomic_DNA"/>
</dbReference>